<sequence>MAVYRIYVEKKPKFAVEADAVLQDIRTSLLIDSVEKVRVLNRYDVEEIEEGDFLSARNTVFSEPQVDTVSDELPVLGENERIFAVEYLPGQYDQRADSCAQCIQMSTQKDRPLVRTARIYILSGPMDDREFDRIKHYLINPVESREAGLGLPETLKVRYDIPTTVETLTGFIALSDEELAAFVRDYGLAMDEDDIKFCQNYFKNTEHRDPTITEIRMIDTYWSDHCRHTTFLTNIDKVEIEPGYIQDTYDTYLHYRDELYTKQGKSKPQTLMDLAVIGAKILKAQGKLQDLDESEEINACSVKIKVDVDGKLEDWLLMFKNETHNHPTEIEPFGGAATCLGGAIRDPLSGRSYVYQAMRVTGAADPLVPVSETMEGKLPQKKLVTTAANGYSSYGNQIGLATGHVSEVYHPGYAAKRLEIGAVIGAAPEENVVRERPVPGDIIILLGGRTGRDGCGGATGSSKSHTLESLESCGAEVQKGNPPEERKLQRLFRDPQVTRMIKRCNDFGAGGVSVAIGELADGLRINLDAVPKKYDGLDGTELAISESQERMAVVVDKMDVDDFIAAASKENLEATVVAVVEKEPRLTMEWNGNVIVDLSREFLNSNGASKHTDMKIEAPAVIGGAKGTIGDTTAKWCAHLSQLNVCQQKGLVERFDSTIGAGTVLMPYGGVRQLSPSQAMAAKIPVLSGETATCSIMGWGFNPDLSSLSPYHGAMAAVVESIAKVIAAGGSYHKCWLTFQEYFERTKNDPKRWGKPLSALLGALKAQLELGCAAIGGKDSMSGTFEELDVPPTLTSFAVSVTSIAHIVTTDFKKAGHDVCLIAPRYDENHLVDFDDLKSVWNRVESAVSAGEVKAAWALGYGGVPEGIAKMCFGNGLGFRFTDDQAARLDIPAYWDNVYGGFLLEMAEGAAPVGKVIGQVISEYRVETPDGAVDLGEVQDAWQQKLNPVFPWTIAPRTEAVKSFSFTADKWPSPAVKVAKPRILIPVFPGTNCEYDMARAFERAGGLPEIFVVRNLSSSQIEESVERMAALIAESQIIALPGGFSGGDEPDGSGKFITAFFRNPAVKDAVHDLLKNRDGLMCGICNGFQALVKLGLVPFGEIRDMDEGCPTLTYNKIGRHQSMLVRTRIASNKSPWLMHTRVGDIHTIPISHGEGRFIASEELISSMEEQGQIATQYVDEAGRPTLDIRFNPNTSVHAIEGATSPDGRIFGKMGHSERLSAGVYQNVPGAFDQRMFEGAVDYFTK</sequence>
<evidence type="ECO:0000313" key="10">
    <source>
        <dbReference type="Proteomes" id="UP000660861"/>
    </source>
</evidence>
<accession>A0A926EAI8</accession>
<dbReference type="GO" id="GO:0005524">
    <property type="term" value="F:ATP binding"/>
    <property type="evidence" value="ECO:0007669"/>
    <property type="project" value="UniProtKB-KW"/>
</dbReference>
<organism evidence="9 10">
    <name type="scientific">Zongyangia hominis</name>
    <dbReference type="NCBI Taxonomy" id="2763677"/>
    <lineage>
        <taxon>Bacteria</taxon>
        <taxon>Bacillati</taxon>
        <taxon>Bacillota</taxon>
        <taxon>Clostridia</taxon>
        <taxon>Eubacteriales</taxon>
        <taxon>Oscillospiraceae</taxon>
        <taxon>Zongyangia</taxon>
    </lineage>
</organism>
<dbReference type="GO" id="GO:0006164">
    <property type="term" value="P:purine nucleotide biosynthetic process"/>
    <property type="evidence" value="ECO:0007669"/>
    <property type="project" value="UniProtKB-KW"/>
</dbReference>
<evidence type="ECO:0000256" key="6">
    <source>
        <dbReference type="ARBA" id="ARBA00022842"/>
    </source>
</evidence>
<name>A0A926EAI8_9FIRM</name>
<evidence type="ECO:0000259" key="7">
    <source>
        <dbReference type="Pfam" id="PF02769"/>
    </source>
</evidence>
<dbReference type="Gene3D" id="3.40.50.880">
    <property type="match status" value="1"/>
</dbReference>
<gene>
    <name evidence="9" type="ORF">H8709_08930</name>
</gene>
<dbReference type="Proteomes" id="UP000660861">
    <property type="component" value="Unassembled WGS sequence"/>
</dbReference>
<dbReference type="Gene3D" id="1.10.8.750">
    <property type="entry name" value="Phosphoribosylformylglycinamidine synthase, linker domain"/>
    <property type="match status" value="1"/>
</dbReference>
<dbReference type="AlphaFoldDB" id="A0A926EAI8"/>
<dbReference type="SUPFAM" id="SSF56042">
    <property type="entry name" value="PurM C-terminal domain-like"/>
    <property type="match status" value="2"/>
</dbReference>
<evidence type="ECO:0000256" key="1">
    <source>
        <dbReference type="ARBA" id="ARBA00022598"/>
    </source>
</evidence>
<dbReference type="PANTHER" id="PTHR10099:SF1">
    <property type="entry name" value="PHOSPHORIBOSYLFORMYLGLYCINAMIDINE SYNTHASE"/>
    <property type="match status" value="1"/>
</dbReference>
<dbReference type="Pfam" id="PF02769">
    <property type="entry name" value="AIRS_C"/>
    <property type="match status" value="1"/>
</dbReference>
<evidence type="ECO:0000256" key="3">
    <source>
        <dbReference type="ARBA" id="ARBA00022741"/>
    </source>
</evidence>
<dbReference type="InterPro" id="IPR036921">
    <property type="entry name" value="PurM-like_N_sf"/>
</dbReference>
<dbReference type="EMBL" id="JACRTC010000006">
    <property type="protein sequence ID" value="MBC8570950.1"/>
    <property type="molecule type" value="Genomic_DNA"/>
</dbReference>
<keyword evidence="5" id="KW-0067">ATP-binding</keyword>
<evidence type="ECO:0000256" key="5">
    <source>
        <dbReference type="ARBA" id="ARBA00022840"/>
    </source>
</evidence>
<dbReference type="SUPFAM" id="SSF52317">
    <property type="entry name" value="Class I glutamine amidotransferase-like"/>
    <property type="match status" value="1"/>
</dbReference>
<dbReference type="InterPro" id="IPR041609">
    <property type="entry name" value="PurL_linker"/>
</dbReference>
<dbReference type="PANTHER" id="PTHR10099">
    <property type="entry name" value="PHOSPHORIBOSYLFORMYLGLYCINAMIDINE SYNTHASE"/>
    <property type="match status" value="1"/>
</dbReference>
<keyword evidence="2" id="KW-0479">Metal-binding</keyword>
<dbReference type="InterPro" id="IPR010141">
    <property type="entry name" value="FGAM_synthase"/>
</dbReference>
<dbReference type="SUPFAM" id="SSF55326">
    <property type="entry name" value="PurM N-terminal domain-like"/>
    <property type="match status" value="2"/>
</dbReference>
<dbReference type="SMART" id="SM01211">
    <property type="entry name" value="GATase_5"/>
    <property type="match status" value="1"/>
</dbReference>
<evidence type="ECO:0000256" key="2">
    <source>
        <dbReference type="ARBA" id="ARBA00022723"/>
    </source>
</evidence>
<protein>
    <submittedName>
        <fullName evidence="9">Phosphoribosylformylglycinamidine synthase</fullName>
        <ecNumber evidence="9">6.3.5.3</ecNumber>
    </submittedName>
</protein>
<dbReference type="GO" id="GO:0005737">
    <property type="term" value="C:cytoplasm"/>
    <property type="evidence" value="ECO:0007669"/>
    <property type="project" value="TreeGrafter"/>
</dbReference>
<dbReference type="InterPro" id="IPR036676">
    <property type="entry name" value="PurM-like_C_sf"/>
</dbReference>
<comment type="caution">
    <text evidence="9">The sequence shown here is derived from an EMBL/GenBank/DDBJ whole genome shotgun (WGS) entry which is preliminary data.</text>
</comment>
<evidence type="ECO:0000256" key="4">
    <source>
        <dbReference type="ARBA" id="ARBA00022755"/>
    </source>
</evidence>
<feature type="domain" description="Phosphoribosylformylglycinamidine synthase linker" evidence="8">
    <location>
        <begin position="184"/>
        <end position="228"/>
    </location>
</feature>
<keyword evidence="1 9" id="KW-0436">Ligase</keyword>
<proteinExistence type="predicted"/>
<dbReference type="PROSITE" id="PS51273">
    <property type="entry name" value="GATASE_TYPE_1"/>
    <property type="match status" value="1"/>
</dbReference>
<dbReference type="RefSeq" id="WP_262398044.1">
    <property type="nucleotide sequence ID" value="NZ_JACRTC010000006.1"/>
</dbReference>
<dbReference type="InterPro" id="IPR010918">
    <property type="entry name" value="PurM-like_C_dom"/>
</dbReference>
<dbReference type="FunFam" id="3.30.1330.10:FF:000013">
    <property type="entry name" value="Phosphoribosylformylglycinamidine synthase"/>
    <property type="match status" value="1"/>
</dbReference>
<dbReference type="Gene3D" id="3.90.650.10">
    <property type="entry name" value="PurM-like C-terminal domain"/>
    <property type="match status" value="1"/>
</dbReference>
<dbReference type="GO" id="GO:0046872">
    <property type="term" value="F:metal ion binding"/>
    <property type="evidence" value="ECO:0007669"/>
    <property type="project" value="UniProtKB-KW"/>
</dbReference>
<feature type="domain" description="PurM-like C-terminal" evidence="7">
    <location>
        <begin position="439"/>
        <end position="590"/>
    </location>
</feature>
<dbReference type="Pfam" id="PF18072">
    <property type="entry name" value="FGAR-AT_linker"/>
    <property type="match status" value="1"/>
</dbReference>
<evidence type="ECO:0000313" key="9">
    <source>
        <dbReference type="EMBL" id="MBC8570950.1"/>
    </source>
</evidence>
<dbReference type="CDD" id="cd02204">
    <property type="entry name" value="PurL_repeat2"/>
    <property type="match status" value="1"/>
</dbReference>
<dbReference type="Pfam" id="PF13507">
    <property type="entry name" value="GATase_5"/>
    <property type="match status" value="1"/>
</dbReference>
<keyword evidence="4" id="KW-0658">Purine biosynthesis</keyword>
<dbReference type="NCBIfam" id="TIGR01857">
    <property type="entry name" value="FGAM-synthase"/>
    <property type="match status" value="1"/>
</dbReference>
<dbReference type="InterPro" id="IPR029062">
    <property type="entry name" value="Class_I_gatase-like"/>
</dbReference>
<dbReference type="GO" id="GO:0004642">
    <property type="term" value="F:phosphoribosylformylglycinamidine synthase activity"/>
    <property type="evidence" value="ECO:0007669"/>
    <property type="project" value="UniProtKB-EC"/>
</dbReference>
<dbReference type="Gene3D" id="3.30.1330.10">
    <property type="entry name" value="PurM-like, N-terminal domain"/>
    <property type="match status" value="2"/>
</dbReference>
<reference evidence="9" key="1">
    <citation type="submission" date="2020-08" db="EMBL/GenBank/DDBJ databases">
        <title>Genome public.</title>
        <authorList>
            <person name="Liu C."/>
            <person name="Sun Q."/>
        </authorList>
    </citation>
    <scope>NUCLEOTIDE SEQUENCE</scope>
    <source>
        <strain evidence="9">NSJ-54</strain>
    </source>
</reference>
<keyword evidence="6" id="KW-0460">Magnesium</keyword>
<dbReference type="EC" id="6.3.5.3" evidence="9"/>
<dbReference type="CDD" id="cd02203">
    <property type="entry name" value="PurL_repeat1"/>
    <property type="match status" value="1"/>
</dbReference>
<evidence type="ECO:0000259" key="8">
    <source>
        <dbReference type="Pfam" id="PF18072"/>
    </source>
</evidence>
<keyword evidence="3" id="KW-0547">Nucleotide-binding</keyword>
<keyword evidence="10" id="KW-1185">Reference proteome</keyword>